<gene>
    <name evidence="9" type="ORF">BU26DRAFT_567807</name>
</gene>
<feature type="domain" description="Peptidase M4" evidence="7">
    <location>
        <begin position="173"/>
        <end position="276"/>
    </location>
</feature>
<dbReference type="InterPro" id="IPR013856">
    <property type="entry name" value="Peptidase_M4_domain"/>
</dbReference>
<keyword evidence="2" id="KW-0479">Metal-binding</keyword>
<dbReference type="GeneID" id="54587025"/>
<dbReference type="Pfam" id="PF01447">
    <property type="entry name" value="Peptidase_M4"/>
    <property type="match status" value="1"/>
</dbReference>
<feature type="domain" description="Peptidase M4 C-terminal" evidence="8">
    <location>
        <begin position="290"/>
        <end position="387"/>
    </location>
</feature>
<evidence type="ECO:0000256" key="6">
    <source>
        <dbReference type="SAM" id="MobiDB-lite"/>
    </source>
</evidence>
<evidence type="ECO:0000313" key="9">
    <source>
        <dbReference type="EMBL" id="KAF2246319.1"/>
    </source>
</evidence>
<dbReference type="InterPro" id="IPR001570">
    <property type="entry name" value="Peptidase_M4_C_domain"/>
</dbReference>
<dbReference type="Pfam" id="PF02868">
    <property type="entry name" value="Peptidase_M4_C"/>
    <property type="match status" value="1"/>
</dbReference>
<evidence type="ECO:0000256" key="5">
    <source>
        <dbReference type="ARBA" id="ARBA00023049"/>
    </source>
</evidence>
<name>A0A6A6I7X7_9PLEO</name>
<evidence type="ECO:0000256" key="3">
    <source>
        <dbReference type="ARBA" id="ARBA00022801"/>
    </source>
</evidence>
<dbReference type="InterPro" id="IPR027268">
    <property type="entry name" value="Peptidase_M4/M1_CTD_sf"/>
</dbReference>
<dbReference type="GO" id="GO:0006508">
    <property type="term" value="P:proteolysis"/>
    <property type="evidence" value="ECO:0007669"/>
    <property type="project" value="UniProtKB-KW"/>
</dbReference>
<evidence type="ECO:0000259" key="8">
    <source>
        <dbReference type="Pfam" id="PF02868"/>
    </source>
</evidence>
<dbReference type="PANTHER" id="PTHR43579">
    <property type="match status" value="1"/>
</dbReference>
<keyword evidence="4" id="KW-0862">Zinc</keyword>
<feature type="compositionally biased region" description="Basic residues" evidence="6">
    <location>
        <begin position="157"/>
        <end position="168"/>
    </location>
</feature>
<accession>A0A6A6I7X7</accession>
<evidence type="ECO:0000256" key="4">
    <source>
        <dbReference type="ARBA" id="ARBA00022833"/>
    </source>
</evidence>
<sequence length="441" mass="49203">MACSFLDADILRQLLDYEGLTEDSRRAMHAQIALSEEWMKHSHPITFRAEIQQLSSTVTSEESLSPTKLKRKAGDAFKEKEASLRRLALLVGEPTELKRDSEDEFEEKEAPSKSLAPLGGGPTELKRDSEDEFEEKEAPSKSLAPLGGGSAVKRRIHNHQNKVNRKGRPDRGSLPGVLVRKEGDEAIQEQGFANALYDTADDVIKFFRSAFQHEIIFQGSELKLSYHYGKEFMGGIWVPRGSCVGIAAFGDGDGLIWGPGALSPCVVAHELCHGVILGHLDFALDCDAETESAALWEHLADVFAVMQKQWTTKDTENWLVGENLFLPGTKVKALRDLQTPGQAFEFKKLDGMISKDRCVKAITDVKPELKLNRYHLSTIPSHAFYKAVIFSKKPSWEIVGGYGGKRFRACKIRIRLSVSHNGRTVRTRLPNRAAFGEQKLR</sequence>
<organism evidence="9 10">
    <name type="scientific">Trematosphaeria pertusa</name>
    <dbReference type="NCBI Taxonomy" id="390896"/>
    <lineage>
        <taxon>Eukaryota</taxon>
        <taxon>Fungi</taxon>
        <taxon>Dikarya</taxon>
        <taxon>Ascomycota</taxon>
        <taxon>Pezizomycotina</taxon>
        <taxon>Dothideomycetes</taxon>
        <taxon>Pleosporomycetidae</taxon>
        <taxon>Pleosporales</taxon>
        <taxon>Massarineae</taxon>
        <taxon>Trematosphaeriaceae</taxon>
        <taxon>Trematosphaeria</taxon>
    </lineage>
</organism>
<dbReference type="GO" id="GO:0046872">
    <property type="term" value="F:metal ion binding"/>
    <property type="evidence" value="ECO:0007669"/>
    <property type="project" value="UniProtKB-KW"/>
</dbReference>
<feature type="region of interest" description="Disordered" evidence="6">
    <location>
        <begin position="95"/>
        <end position="152"/>
    </location>
</feature>
<evidence type="ECO:0000313" key="10">
    <source>
        <dbReference type="Proteomes" id="UP000800094"/>
    </source>
</evidence>
<proteinExistence type="predicted"/>
<feature type="region of interest" description="Disordered" evidence="6">
    <location>
        <begin position="157"/>
        <end position="176"/>
    </location>
</feature>
<dbReference type="Gene3D" id="3.10.170.10">
    <property type="match status" value="1"/>
</dbReference>
<dbReference type="EMBL" id="ML987199">
    <property type="protein sequence ID" value="KAF2246319.1"/>
    <property type="molecule type" value="Genomic_DNA"/>
</dbReference>
<dbReference type="OrthoDB" id="5332336at2759"/>
<evidence type="ECO:0000256" key="1">
    <source>
        <dbReference type="ARBA" id="ARBA00022670"/>
    </source>
</evidence>
<dbReference type="InterPro" id="IPR052759">
    <property type="entry name" value="Metalloprotease_M4"/>
</dbReference>
<dbReference type="GO" id="GO:0004222">
    <property type="term" value="F:metalloendopeptidase activity"/>
    <property type="evidence" value="ECO:0007669"/>
    <property type="project" value="InterPro"/>
</dbReference>
<keyword evidence="5" id="KW-0482">Metalloprotease</keyword>
<dbReference type="RefSeq" id="XP_033681323.1">
    <property type="nucleotide sequence ID" value="XM_033833695.1"/>
</dbReference>
<evidence type="ECO:0000259" key="7">
    <source>
        <dbReference type="Pfam" id="PF01447"/>
    </source>
</evidence>
<keyword evidence="3" id="KW-0378">Hydrolase</keyword>
<dbReference type="SUPFAM" id="SSF55486">
    <property type="entry name" value="Metalloproteases ('zincins'), catalytic domain"/>
    <property type="match status" value="1"/>
</dbReference>
<keyword evidence="1" id="KW-0645">Protease</keyword>
<dbReference type="AlphaFoldDB" id="A0A6A6I7X7"/>
<dbReference type="Gene3D" id="1.10.390.10">
    <property type="entry name" value="Neutral Protease Domain 2"/>
    <property type="match status" value="1"/>
</dbReference>
<reference evidence="9" key="1">
    <citation type="journal article" date="2020" name="Stud. Mycol.">
        <title>101 Dothideomycetes genomes: a test case for predicting lifestyles and emergence of pathogens.</title>
        <authorList>
            <person name="Haridas S."/>
            <person name="Albert R."/>
            <person name="Binder M."/>
            <person name="Bloem J."/>
            <person name="Labutti K."/>
            <person name="Salamov A."/>
            <person name="Andreopoulos B."/>
            <person name="Baker S."/>
            <person name="Barry K."/>
            <person name="Bills G."/>
            <person name="Bluhm B."/>
            <person name="Cannon C."/>
            <person name="Castanera R."/>
            <person name="Culley D."/>
            <person name="Daum C."/>
            <person name="Ezra D."/>
            <person name="Gonzalez J."/>
            <person name="Henrissat B."/>
            <person name="Kuo A."/>
            <person name="Liang C."/>
            <person name="Lipzen A."/>
            <person name="Lutzoni F."/>
            <person name="Magnuson J."/>
            <person name="Mondo S."/>
            <person name="Nolan M."/>
            <person name="Ohm R."/>
            <person name="Pangilinan J."/>
            <person name="Park H.-J."/>
            <person name="Ramirez L."/>
            <person name="Alfaro M."/>
            <person name="Sun H."/>
            <person name="Tritt A."/>
            <person name="Yoshinaga Y."/>
            <person name="Zwiers L.-H."/>
            <person name="Turgeon B."/>
            <person name="Goodwin S."/>
            <person name="Spatafora J."/>
            <person name="Crous P."/>
            <person name="Grigoriev I."/>
        </authorList>
    </citation>
    <scope>NUCLEOTIDE SEQUENCE</scope>
    <source>
        <strain evidence="9">CBS 122368</strain>
    </source>
</reference>
<keyword evidence="10" id="KW-1185">Reference proteome</keyword>
<evidence type="ECO:0000256" key="2">
    <source>
        <dbReference type="ARBA" id="ARBA00022723"/>
    </source>
</evidence>
<protein>
    <submittedName>
        <fullName evidence="9">Zincin</fullName>
    </submittedName>
</protein>
<dbReference type="PANTHER" id="PTHR43579:SF1">
    <property type="entry name" value="NEUTRAL METALLOPROTEINASE"/>
    <property type="match status" value="1"/>
</dbReference>
<dbReference type="Proteomes" id="UP000800094">
    <property type="component" value="Unassembled WGS sequence"/>
</dbReference>